<keyword evidence="5 7" id="KW-1133">Transmembrane helix</keyword>
<dbReference type="InterPro" id="IPR000326">
    <property type="entry name" value="PAP2/HPO"/>
</dbReference>
<proteinExistence type="predicted"/>
<sequence>MPWEIEFLNWLQTIHNPILDRFMVGITYLGSGGILWIVIALALLFSKRYRSWGIVLAASLIGCLVIGNLMLKPLVARVRPYDVTGFEQLLIGKLSDYSFPSGHTLASFASATVLVAMNRKWGIAALIMATLISFSRMYLYVHFPTDVLAGFVIGVMIALLCVKFIKPRIPEKWRGE</sequence>
<evidence type="ECO:0000256" key="7">
    <source>
        <dbReference type="SAM" id="Phobius"/>
    </source>
</evidence>
<comment type="caution">
    <text evidence="9">The sequence shown here is derived from an EMBL/GenBank/DDBJ whole genome shotgun (WGS) entry which is preliminary data.</text>
</comment>
<dbReference type="PANTHER" id="PTHR14969:SF62">
    <property type="entry name" value="DECAPRENYLPHOSPHORYL-5-PHOSPHORIBOSE PHOSPHATASE RV3807C-RELATED"/>
    <property type="match status" value="1"/>
</dbReference>
<reference evidence="9" key="1">
    <citation type="submission" date="2020-10" db="EMBL/GenBank/DDBJ databases">
        <authorList>
            <person name="Gilroy R."/>
        </authorList>
    </citation>
    <scope>NUCLEOTIDE SEQUENCE</scope>
    <source>
        <strain evidence="9">ChiW13-3771</strain>
    </source>
</reference>
<evidence type="ECO:0000259" key="8">
    <source>
        <dbReference type="SMART" id="SM00014"/>
    </source>
</evidence>
<dbReference type="SUPFAM" id="SSF48317">
    <property type="entry name" value="Acid phosphatase/Vanadium-dependent haloperoxidase"/>
    <property type="match status" value="1"/>
</dbReference>
<dbReference type="AlphaFoldDB" id="A0A9D1ECT3"/>
<keyword evidence="6 7" id="KW-0472">Membrane</keyword>
<protein>
    <submittedName>
        <fullName evidence="9">Phosphatase PAP2 family protein</fullName>
    </submittedName>
</protein>
<reference evidence="9" key="2">
    <citation type="journal article" date="2021" name="PeerJ">
        <title>Extensive microbial diversity within the chicken gut microbiome revealed by metagenomics and culture.</title>
        <authorList>
            <person name="Gilroy R."/>
            <person name="Ravi A."/>
            <person name="Getino M."/>
            <person name="Pursley I."/>
            <person name="Horton D.L."/>
            <person name="Alikhan N.F."/>
            <person name="Baker D."/>
            <person name="Gharbi K."/>
            <person name="Hall N."/>
            <person name="Watson M."/>
            <person name="Adriaenssens E.M."/>
            <person name="Foster-Nyarko E."/>
            <person name="Jarju S."/>
            <person name="Secka A."/>
            <person name="Antonio M."/>
            <person name="Oren A."/>
            <person name="Chaudhuri R.R."/>
            <person name="La Ragione R."/>
            <person name="Hildebrand F."/>
            <person name="Pallen M.J."/>
        </authorList>
    </citation>
    <scope>NUCLEOTIDE SEQUENCE</scope>
    <source>
        <strain evidence="9">ChiW13-3771</strain>
    </source>
</reference>
<feature type="transmembrane region" description="Helical" evidence="7">
    <location>
        <begin position="52"/>
        <end position="71"/>
    </location>
</feature>
<dbReference type="SMART" id="SM00014">
    <property type="entry name" value="acidPPc"/>
    <property type="match status" value="1"/>
</dbReference>
<dbReference type="Proteomes" id="UP000824201">
    <property type="component" value="Unassembled WGS sequence"/>
</dbReference>
<evidence type="ECO:0000256" key="6">
    <source>
        <dbReference type="ARBA" id="ARBA00023136"/>
    </source>
</evidence>
<feature type="domain" description="Phosphatidic acid phosphatase type 2/haloperoxidase" evidence="8">
    <location>
        <begin position="52"/>
        <end position="162"/>
    </location>
</feature>
<dbReference type="CDD" id="cd03392">
    <property type="entry name" value="PAP2_like_2"/>
    <property type="match status" value="1"/>
</dbReference>
<evidence type="ECO:0000256" key="5">
    <source>
        <dbReference type="ARBA" id="ARBA00022989"/>
    </source>
</evidence>
<keyword evidence="4" id="KW-0378">Hydrolase</keyword>
<dbReference type="InterPro" id="IPR036938">
    <property type="entry name" value="PAP2/HPO_sf"/>
</dbReference>
<feature type="transmembrane region" description="Helical" evidence="7">
    <location>
        <begin position="147"/>
        <end position="165"/>
    </location>
</feature>
<feature type="transmembrane region" description="Helical" evidence="7">
    <location>
        <begin position="22"/>
        <end position="45"/>
    </location>
</feature>
<evidence type="ECO:0000256" key="2">
    <source>
        <dbReference type="ARBA" id="ARBA00022475"/>
    </source>
</evidence>
<evidence type="ECO:0000313" key="9">
    <source>
        <dbReference type="EMBL" id="HIR87972.1"/>
    </source>
</evidence>
<evidence type="ECO:0000256" key="1">
    <source>
        <dbReference type="ARBA" id="ARBA00004651"/>
    </source>
</evidence>
<evidence type="ECO:0000256" key="4">
    <source>
        <dbReference type="ARBA" id="ARBA00022801"/>
    </source>
</evidence>
<dbReference type="EMBL" id="DVHN01000038">
    <property type="protein sequence ID" value="HIR87972.1"/>
    <property type="molecule type" value="Genomic_DNA"/>
</dbReference>
<keyword evidence="3 7" id="KW-0812">Transmembrane</keyword>
<evidence type="ECO:0000313" key="10">
    <source>
        <dbReference type="Proteomes" id="UP000824201"/>
    </source>
</evidence>
<dbReference type="GO" id="GO:0005886">
    <property type="term" value="C:plasma membrane"/>
    <property type="evidence" value="ECO:0007669"/>
    <property type="project" value="UniProtKB-SubCell"/>
</dbReference>
<evidence type="ECO:0000256" key="3">
    <source>
        <dbReference type="ARBA" id="ARBA00022692"/>
    </source>
</evidence>
<comment type="subcellular location">
    <subcellularLocation>
        <location evidence="1">Cell membrane</location>
        <topology evidence="1">Multi-pass membrane protein</topology>
    </subcellularLocation>
</comment>
<dbReference type="Pfam" id="PF01569">
    <property type="entry name" value="PAP2"/>
    <property type="match status" value="1"/>
</dbReference>
<dbReference type="PANTHER" id="PTHR14969">
    <property type="entry name" value="SPHINGOSINE-1-PHOSPHATE PHOSPHOHYDROLASE"/>
    <property type="match status" value="1"/>
</dbReference>
<feature type="transmembrane region" description="Helical" evidence="7">
    <location>
        <begin position="123"/>
        <end position="141"/>
    </location>
</feature>
<accession>A0A9D1ECT3</accession>
<dbReference type="GO" id="GO:0016787">
    <property type="term" value="F:hydrolase activity"/>
    <property type="evidence" value="ECO:0007669"/>
    <property type="project" value="UniProtKB-KW"/>
</dbReference>
<dbReference type="Gene3D" id="1.20.144.10">
    <property type="entry name" value="Phosphatidic acid phosphatase type 2/haloperoxidase"/>
    <property type="match status" value="2"/>
</dbReference>
<keyword evidence="2" id="KW-1003">Cell membrane</keyword>
<name>A0A9D1ECT3_9FIRM</name>
<gene>
    <name evidence="9" type="ORF">IAC96_03380</name>
</gene>
<feature type="transmembrane region" description="Helical" evidence="7">
    <location>
        <begin position="97"/>
        <end position="116"/>
    </location>
</feature>
<organism evidence="9 10">
    <name type="scientific">Candidatus Fimimorpha faecalis</name>
    <dbReference type="NCBI Taxonomy" id="2840824"/>
    <lineage>
        <taxon>Bacteria</taxon>
        <taxon>Bacillati</taxon>
        <taxon>Bacillota</taxon>
        <taxon>Clostridia</taxon>
        <taxon>Eubacteriales</taxon>
        <taxon>Candidatus Fimimorpha</taxon>
    </lineage>
</organism>